<dbReference type="GO" id="GO:0008270">
    <property type="term" value="F:zinc ion binding"/>
    <property type="evidence" value="ECO:0007669"/>
    <property type="project" value="InterPro"/>
</dbReference>
<evidence type="ECO:0000256" key="9">
    <source>
        <dbReference type="ARBA" id="ARBA00052895"/>
    </source>
</evidence>
<comment type="caution">
    <text evidence="17">The sequence shown here is derived from an EMBL/GenBank/DDBJ whole genome shotgun (WGS) entry which is preliminary data.</text>
</comment>
<dbReference type="Gene3D" id="3.30.2010.30">
    <property type="match status" value="1"/>
</dbReference>
<dbReference type="PANTHER" id="PTHR46322:SF1">
    <property type="entry name" value="PUROMYCIN-SENSITIVE AMINOPEPTIDASE"/>
    <property type="match status" value="1"/>
</dbReference>
<evidence type="ECO:0000256" key="2">
    <source>
        <dbReference type="ARBA" id="ARBA00010136"/>
    </source>
</evidence>
<keyword evidence="5" id="KW-0479">Metal-binding</keyword>
<evidence type="ECO:0000256" key="8">
    <source>
        <dbReference type="ARBA" id="ARBA00023049"/>
    </source>
</evidence>
<reference evidence="17 18" key="1">
    <citation type="journal article" date="2023" name="Hortic Res">
        <title>Pangenome of water caltrop reveals structural variations and asymmetric subgenome divergence after allopolyploidization.</title>
        <authorList>
            <person name="Zhang X."/>
            <person name="Chen Y."/>
            <person name="Wang L."/>
            <person name="Yuan Y."/>
            <person name="Fang M."/>
            <person name="Shi L."/>
            <person name="Lu R."/>
            <person name="Comes H.P."/>
            <person name="Ma Y."/>
            <person name="Chen Y."/>
            <person name="Huang G."/>
            <person name="Zhou Y."/>
            <person name="Zheng Z."/>
            <person name="Qiu Y."/>
        </authorList>
    </citation>
    <scope>NUCLEOTIDE SEQUENCE [LARGE SCALE GENOMIC DNA]</scope>
    <source>
        <tissue evidence="17">Roots</tissue>
    </source>
</reference>
<dbReference type="InterPro" id="IPR012779">
    <property type="entry name" value="Peptidase_M1_pepN"/>
</dbReference>
<gene>
    <name evidence="17" type="ORF">SAY87_015229</name>
</gene>
<feature type="domain" description="Peptidase M1 membrane alanine aminopeptidase" evidence="13">
    <location>
        <begin position="320"/>
        <end position="529"/>
    </location>
</feature>
<accession>A0AAN7JM56</accession>
<keyword evidence="4" id="KW-0645">Protease</keyword>
<feature type="domain" description="Peptidase M1 alanyl aminopeptidase Ig-like fold" evidence="14">
    <location>
        <begin position="537"/>
        <end position="651"/>
    </location>
</feature>
<dbReference type="SUPFAM" id="SSF63737">
    <property type="entry name" value="Leukotriene A4 hydrolase N-terminal domain"/>
    <property type="match status" value="1"/>
</dbReference>
<dbReference type="GO" id="GO:0006508">
    <property type="term" value="P:proteolysis"/>
    <property type="evidence" value="ECO:0007669"/>
    <property type="project" value="UniProtKB-KW"/>
</dbReference>
<dbReference type="FunFam" id="1.25.50.10:FF:000002">
    <property type="entry name" value="Puromycin-sensitive aminopeptidase"/>
    <property type="match status" value="1"/>
</dbReference>
<dbReference type="FunFam" id="1.10.390.10:FF:000002">
    <property type="entry name" value="Aminopeptidase N"/>
    <property type="match status" value="1"/>
</dbReference>
<dbReference type="Proteomes" id="UP001345219">
    <property type="component" value="Chromosome 12"/>
</dbReference>
<dbReference type="Gene3D" id="2.60.40.1840">
    <property type="match status" value="1"/>
</dbReference>
<name>A0AAN7JM56_9MYRT</name>
<dbReference type="InterPro" id="IPR035414">
    <property type="entry name" value="Peptidase_M1_pepN_Ig-like"/>
</dbReference>
<feature type="domain" description="Peptidase M1 alanyl aminopeptidase C-terminal" evidence="15">
    <location>
        <begin position="654"/>
        <end position="975"/>
    </location>
</feature>
<dbReference type="NCBIfam" id="TIGR02414">
    <property type="entry name" value="pepN_proteo"/>
    <property type="match status" value="1"/>
</dbReference>
<dbReference type="SUPFAM" id="SSF55486">
    <property type="entry name" value="Metalloproteases ('zincins'), catalytic domain"/>
    <property type="match status" value="1"/>
</dbReference>
<evidence type="ECO:0000256" key="12">
    <source>
        <dbReference type="ARBA" id="ARBA00081993"/>
    </source>
</evidence>
<feature type="domain" description="Aminopeptidase N-like N-terminal" evidence="16">
    <location>
        <begin position="120"/>
        <end position="279"/>
    </location>
</feature>
<dbReference type="Pfam" id="PF01433">
    <property type="entry name" value="Peptidase_M1"/>
    <property type="match status" value="1"/>
</dbReference>
<keyword evidence="6" id="KW-0378">Hydrolase</keyword>
<dbReference type="InterPro" id="IPR024601">
    <property type="entry name" value="Peptidase_M1_pepN_C"/>
</dbReference>
<keyword evidence="7" id="KW-0862">Zinc</keyword>
<keyword evidence="3" id="KW-0031">Aminopeptidase</keyword>
<dbReference type="CDD" id="cd09600">
    <property type="entry name" value="M1_APN"/>
    <property type="match status" value="1"/>
</dbReference>
<dbReference type="AlphaFoldDB" id="A0AAN7JM56"/>
<keyword evidence="18" id="KW-1185">Reference proteome</keyword>
<dbReference type="Pfam" id="PF17900">
    <property type="entry name" value="Peptidase_M1_N"/>
    <property type="match status" value="1"/>
</dbReference>
<dbReference type="GO" id="GO:0008237">
    <property type="term" value="F:metallopeptidase activity"/>
    <property type="evidence" value="ECO:0007669"/>
    <property type="project" value="UniProtKB-KW"/>
</dbReference>
<dbReference type="InterPro" id="IPR027268">
    <property type="entry name" value="Peptidase_M4/M1_CTD_sf"/>
</dbReference>
<evidence type="ECO:0000256" key="3">
    <source>
        <dbReference type="ARBA" id="ARBA00022438"/>
    </source>
</evidence>
<protein>
    <recommendedName>
        <fullName evidence="11">Puromycin-sensitive aminopeptidase</fullName>
        <ecNumber evidence="10">3.4.11.14</ecNumber>
    </recommendedName>
    <alternativeName>
        <fullName evidence="12">Cytosol alanyl aminopeptidase</fullName>
    </alternativeName>
</protein>
<dbReference type="GO" id="GO:0009507">
    <property type="term" value="C:chloroplast"/>
    <property type="evidence" value="ECO:0007669"/>
    <property type="project" value="TreeGrafter"/>
</dbReference>
<dbReference type="Gene3D" id="2.60.40.1730">
    <property type="entry name" value="tricorn interacting facor f3 domain"/>
    <property type="match status" value="1"/>
</dbReference>
<evidence type="ECO:0000256" key="1">
    <source>
        <dbReference type="ARBA" id="ARBA00001947"/>
    </source>
</evidence>
<evidence type="ECO:0000256" key="11">
    <source>
        <dbReference type="ARBA" id="ARBA00074113"/>
    </source>
</evidence>
<evidence type="ECO:0000256" key="10">
    <source>
        <dbReference type="ARBA" id="ARBA00066316"/>
    </source>
</evidence>
<sequence length="977" mass="109985">MARLILPCKGSALAKTNLLGLIPFSPVQVSRVAPLARVFIRKRPLFSAEVTSRRNSGILYPSLISTRQASKRLICSVATEPAPKQVEEPQMETPKEIFLKDYKLPDYYFDSVDLKFLLGEEKTIVSSKISVFPRIDGSGSALVLDGHDLKLLSVKVNNNELKEGDYHIDARKLTLLSPPNSAFTLEIDTEIYPQKNTSLEGLYKSSGNFCTQCEAEGFRKITYYQDRPDIMAKYTCRIEADKSLYPVLLSNGNLIEQGDLEGGRHYVLWEDPFKKPCYLFALVAGQLESRDDYFTTRSGRKVSLRIWTPAQDLPKTAHAMYSLKAAMKWDEDVFGLEYDLDLFNIVAVPDFNMGAMENKSLNIFNSKLVLASPETATDADYAAILGVIGHEYFHNWTGNRVTCRDWFQLSLKEGLTVFRDQEFSSDMGSRTVKRIADVSKLRTYQYPQDAGPMAHPVRPHSYIKMDNFYTVTVYEKGAEVVRMYKTLLGSQGFRKGMDLYFQRHDGQAVACEDFFAAMRDANNADFCNFLLWYSQAGTPSVKVISSYNSDAHTFSLKFSQHVPPTPGQTVKEPMFIPIEIGLLDSSGKEMPLSSVYHDGTLQSLTSNGGPVNSTVLRITMKEEEFVFSDVYERPIPSLLRNFSAPIRLETDLTDSDLFFLLAHDSNEFNRWEAGQVLARKLMLSLVSDFQQNKPLTLNPKFVHGLRSLLCDSSLDKEFIAKAITLPGEGEIMDMMDVADPDAVHAVRSFIRKQIAQELRSELLSTIENNRSSGEYVFDHPSMARRSLKNIALAYVAALDDPECTELALREYKNAANMTEQFAALAAIAQNPGQNRDDVLADFYNKWQNDFLVVNKWFALQAMSDVPGNVENVRKLLNHPAFDLRNPNKVYSLIGGFCGSPVNFHAKDGSGYKFLGEVVVQLDRINPQVASRMVSAFSRWKRYDETRQKLAKAQLEMIVSTNGLSENVFEIASKSLSA</sequence>
<keyword evidence="8" id="KW-0482">Metalloprotease</keyword>
<dbReference type="InterPro" id="IPR042097">
    <property type="entry name" value="Aminopeptidase_N-like_N_sf"/>
</dbReference>
<dbReference type="FunFam" id="2.60.40.1840:FF:000001">
    <property type="entry name" value="Aminopeptidase N"/>
    <property type="match status" value="1"/>
</dbReference>
<dbReference type="EC" id="3.4.11.14" evidence="10"/>
<dbReference type="InterPro" id="IPR001930">
    <property type="entry name" value="Peptidase_M1"/>
</dbReference>
<evidence type="ECO:0000313" key="17">
    <source>
        <dbReference type="EMBL" id="KAK4748643.1"/>
    </source>
</evidence>
<evidence type="ECO:0000256" key="7">
    <source>
        <dbReference type="ARBA" id="ARBA00022833"/>
    </source>
</evidence>
<evidence type="ECO:0000259" key="15">
    <source>
        <dbReference type="Pfam" id="PF17432"/>
    </source>
</evidence>
<evidence type="ECO:0000313" key="18">
    <source>
        <dbReference type="Proteomes" id="UP001345219"/>
    </source>
</evidence>
<dbReference type="InterPro" id="IPR014782">
    <property type="entry name" value="Peptidase_M1_dom"/>
</dbReference>
<dbReference type="PRINTS" id="PR00756">
    <property type="entry name" value="ALADIPTASE"/>
</dbReference>
<dbReference type="GO" id="GO:0016285">
    <property type="term" value="F:alanyl aminopeptidase activity"/>
    <property type="evidence" value="ECO:0007669"/>
    <property type="project" value="UniProtKB-EC"/>
</dbReference>
<evidence type="ECO:0000256" key="5">
    <source>
        <dbReference type="ARBA" id="ARBA00022723"/>
    </source>
</evidence>
<evidence type="ECO:0000259" key="16">
    <source>
        <dbReference type="Pfam" id="PF17900"/>
    </source>
</evidence>
<proteinExistence type="inferred from homology"/>
<evidence type="ECO:0000256" key="4">
    <source>
        <dbReference type="ARBA" id="ARBA00022670"/>
    </source>
</evidence>
<dbReference type="EMBL" id="JAXIOK010000019">
    <property type="protein sequence ID" value="KAK4748643.1"/>
    <property type="molecule type" value="Genomic_DNA"/>
</dbReference>
<dbReference type="FunFam" id="2.60.40.1730:FF:000005">
    <property type="entry name" value="Aminopeptidase N"/>
    <property type="match status" value="1"/>
</dbReference>
<dbReference type="Gene3D" id="1.10.390.10">
    <property type="entry name" value="Neutral Protease Domain 2"/>
    <property type="match status" value="1"/>
</dbReference>
<dbReference type="Pfam" id="PF11940">
    <property type="entry name" value="DUF3458"/>
    <property type="match status" value="1"/>
</dbReference>
<evidence type="ECO:0000259" key="13">
    <source>
        <dbReference type="Pfam" id="PF01433"/>
    </source>
</evidence>
<comment type="catalytic activity">
    <reaction evidence="9">
        <text>Release of an N-terminal amino acid, preferentially alanine, from a wide range of peptides, amides and arylamides.</text>
        <dbReference type="EC" id="3.4.11.14"/>
    </reaction>
</comment>
<dbReference type="InterPro" id="IPR037144">
    <property type="entry name" value="Peptidase_M1_pepN_C_sf"/>
</dbReference>
<comment type="similarity">
    <text evidence="2">Belongs to the peptidase M1 family.</text>
</comment>
<dbReference type="InterPro" id="IPR038438">
    <property type="entry name" value="PepN_Ig-like_sf"/>
</dbReference>
<evidence type="ECO:0000259" key="14">
    <source>
        <dbReference type="Pfam" id="PF11940"/>
    </source>
</evidence>
<dbReference type="Gene3D" id="1.25.50.10">
    <property type="entry name" value="Peptidase M1, alanyl aminopeptidase, C-terminal domain"/>
    <property type="match status" value="1"/>
</dbReference>
<comment type="cofactor">
    <cofactor evidence="1">
        <name>Zn(2+)</name>
        <dbReference type="ChEBI" id="CHEBI:29105"/>
    </cofactor>
</comment>
<dbReference type="FunFam" id="3.30.2010.30:FF:000002">
    <property type="entry name" value="Putative aminopeptidase N"/>
    <property type="match status" value="1"/>
</dbReference>
<evidence type="ECO:0000256" key="6">
    <source>
        <dbReference type="ARBA" id="ARBA00022801"/>
    </source>
</evidence>
<organism evidence="17 18">
    <name type="scientific">Trapa incisa</name>
    <dbReference type="NCBI Taxonomy" id="236973"/>
    <lineage>
        <taxon>Eukaryota</taxon>
        <taxon>Viridiplantae</taxon>
        <taxon>Streptophyta</taxon>
        <taxon>Embryophyta</taxon>
        <taxon>Tracheophyta</taxon>
        <taxon>Spermatophyta</taxon>
        <taxon>Magnoliopsida</taxon>
        <taxon>eudicotyledons</taxon>
        <taxon>Gunneridae</taxon>
        <taxon>Pentapetalae</taxon>
        <taxon>rosids</taxon>
        <taxon>malvids</taxon>
        <taxon>Myrtales</taxon>
        <taxon>Lythraceae</taxon>
        <taxon>Trapa</taxon>
    </lineage>
</organism>
<dbReference type="PANTHER" id="PTHR46322">
    <property type="entry name" value="PUROMYCIN-SENSITIVE AMINOPEPTIDASE"/>
    <property type="match status" value="1"/>
</dbReference>
<dbReference type="InterPro" id="IPR045357">
    <property type="entry name" value="Aminopeptidase_N-like_N"/>
</dbReference>
<dbReference type="Pfam" id="PF17432">
    <property type="entry name" value="DUF3458_C"/>
    <property type="match status" value="1"/>
</dbReference>